<feature type="domain" description="PRD" evidence="7">
    <location>
        <begin position="435"/>
        <end position="540"/>
    </location>
</feature>
<dbReference type="RefSeq" id="WP_013149970.1">
    <property type="nucleotide sequence ID" value="NC_014209.1"/>
</dbReference>
<dbReference type="SMART" id="SM00382">
    <property type="entry name" value="AAA"/>
    <property type="match status" value="1"/>
</dbReference>
<evidence type="ECO:0000259" key="7">
    <source>
        <dbReference type="PROSITE" id="PS51372"/>
    </source>
</evidence>
<dbReference type="InterPro" id="IPR003593">
    <property type="entry name" value="AAA+_ATPase"/>
</dbReference>
<dbReference type="SUPFAM" id="SSF63520">
    <property type="entry name" value="PTS-regulatory domain, PRD"/>
    <property type="match status" value="2"/>
</dbReference>
<dbReference type="Gene3D" id="1.10.1790.10">
    <property type="entry name" value="PRD domain"/>
    <property type="match status" value="2"/>
</dbReference>
<keyword evidence="1" id="KW-0808">Transferase</keyword>
<evidence type="ECO:0000256" key="4">
    <source>
        <dbReference type="ARBA" id="ARBA00023125"/>
    </source>
</evidence>
<evidence type="ECO:0000313" key="9">
    <source>
        <dbReference type="Proteomes" id="UP000002064"/>
    </source>
</evidence>
<dbReference type="PROSITE" id="PS51372">
    <property type="entry name" value="PRD_2"/>
    <property type="match status" value="2"/>
</dbReference>
<gene>
    <name evidence="8" type="ordered locus">Tmath_0661</name>
</gene>
<sequence length="897" mass="102171">MKRIDAVYQKLKELDKGPGVSASEIANSLGLSRANVSSDLNKLCKEGKAVKLGTKPVLFKPIQEISQKSERTSLDKFLEKNPSLFSAIEQGKAAILYPPNGMHILLVGETGVGKSMFAELIYKYAIEMNRFDQNSPFVVFNCAEYANNPQLLVSQLFGAKKGAYTGADFDKIGLVEKADGGILFLDEVHRLPPEGQEMFFTFLDKGIFRRLGETDLERSANVLIIAATTENPESALLKTFTRRIPMIIHLPSLRERSIEERFNLICQFMREESNKLGRPIRVSINSMRAFLGYNCPNNIGQLKTDIQLVCAKAYADFVSNKKENIQIDWIDLPSHIKEGLYMETEHRQVWNKLLDINKRYFIFDKSSEENIFFINQDSDGKNIYEMIDIKMHELKSRGLSGEELDKEIERDIKTYFEKYFYDVSKTIDVSDIENVVGAEIVRAVEEIIKFSEKRLNKVLSKEMYYAMAVHIYTAIERIKRNRKIVNPQLNKIRTEYSEEFNIALDCLKIIERVLDVSMPIDEAGFLAMFFAYDGREIKEQKKNNVKIIVIAHGASTATSMVETANSLLGTKYAIGIDAPLNEKPQQVVSRLKTYLRENGIKSDILFLVDMGSLTTFGEEIEKEFGIKTKTIPLVSTLHVIEATRKAMMGHSLEEVYEETLNVNTFLEEERASSKTVGEIKEKLAIVAICTTGEGSAVAIKNVLVQHLNYDNNIFEIIPINLVGSESIYTRLRNIEKERRILCIVSSFRIDTSVPQYGLHEVLSLEAIKPIQRLIDIENTYIKMGDTLENQLKNINSKYVLQDIKMFINAIENELNIKVNTNALIGIALHVACMIDRLKGGGSVDEFMNKESYISENYELYNIVKKACEILNKKYDINISDDEICYIMTFFNYKNILK</sequence>
<dbReference type="Gene3D" id="1.10.10.10">
    <property type="entry name" value="Winged helix-like DNA-binding domain superfamily/Winged helix DNA-binding domain"/>
    <property type="match status" value="1"/>
</dbReference>
<dbReference type="SUPFAM" id="SSF52540">
    <property type="entry name" value="P-loop containing nucleoside triphosphate hydrolases"/>
    <property type="match status" value="1"/>
</dbReference>
<dbReference type="PROSITE" id="PS50045">
    <property type="entry name" value="SIGMA54_INTERACT_4"/>
    <property type="match status" value="1"/>
</dbReference>
<dbReference type="InterPro" id="IPR036388">
    <property type="entry name" value="WH-like_DNA-bd_sf"/>
</dbReference>
<dbReference type="Pfam" id="PF00158">
    <property type="entry name" value="Sigma54_activat"/>
    <property type="match status" value="1"/>
</dbReference>
<organism evidence="8 9">
    <name type="scientific">Thermoanaerobacter mathranii subsp. mathranii (strain DSM 11426 / CCUG 53645 / CIP 108742 / A3)</name>
    <dbReference type="NCBI Taxonomy" id="583358"/>
    <lineage>
        <taxon>Bacteria</taxon>
        <taxon>Bacillati</taxon>
        <taxon>Bacillota</taxon>
        <taxon>Clostridia</taxon>
        <taxon>Thermoanaerobacterales</taxon>
        <taxon>Thermoanaerobacteraceae</taxon>
        <taxon>Thermoanaerobacter</taxon>
    </lineage>
</organism>
<dbReference type="InterPro" id="IPR025943">
    <property type="entry name" value="Sigma_54_int_dom_ATP-bd_2"/>
</dbReference>
<dbReference type="Gene3D" id="3.40.50.300">
    <property type="entry name" value="P-loop containing nucleotide triphosphate hydrolases"/>
    <property type="match status" value="1"/>
</dbReference>
<dbReference type="SUPFAM" id="SSF46785">
    <property type="entry name" value="Winged helix' DNA-binding domain"/>
    <property type="match status" value="1"/>
</dbReference>
<feature type="domain" description="PTS EIIA type-4" evidence="6">
    <location>
        <begin position="544"/>
        <end position="673"/>
    </location>
</feature>
<feature type="domain" description="PRD" evidence="7">
    <location>
        <begin position="794"/>
        <end position="897"/>
    </location>
</feature>
<dbReference type="InterPro" id="IPR036634">
    <property type="entry name" value="PRD_sf"/>
</dbReference>
<dbReference type="Proteomes" id="UP000002064">
    <property type="component" value="Chromosome"/>
</dbReference>
<dbReference type="PANTHER" id="PTHR32071:SF38">
    <property type="entry name" value="PSP OPERON TRANSCRIPTIONAL ACTIVATOR"/>
    <property type="match status" value="1"/>
</dbReference>
<keyword evidence="9" id="KW-1185">Reference proteome</keyword>
<dbReference type="InterPro" id="IPR004701">
    <property type="entry name" value="PTS_EIIA_man-typ"/>
</dbReference>
<dbReference type="PANTHER" id="PTHR32071">
    <property type="entry name" value="TRANSCRIPTIONAL REGULATORY PROTEIN"/>
    <property type="match status" value="1"/>
</dbReference>
<keyword evidence="3" id="KW-0067">ATP-binding</keyword>
<evidence type="ECO:0000256" key="3">
    <source>
        <dbReference type="ARBA" id="ARBA00022840"/>
    </source>
</evidence>
<dbReference type="Pfam" id="PF03610">
    <property type="entry name" value="EIIA-man"/>
    <property type="match status" value="1"/>
</dbReference>
<dbReference type="SUPFAM" id="SSF53062">
    <property type="entry name" value="PTS system fructose IIA component-like"/>
    <property type="match status" value="1"/>
</dbReference>
<evidence type="ECO:0000313" key="8">
    <source>
        <dbReference type="EMBL" id="ADH60412.1"/>
    </source>
</evidence>
<dbReference type="PROSITE" id="PS00676">
    <property type="entry name" value="SIGMA54_INTERACT_2"/>
    <property type="match status" value="1"/>
</dbReference>
<name>A0ABM5LNW9_THEM3</name>
<dbReference type="Pfam" id="PF00874">
    <property type="entry name" value="PRD"/>
    <property type="match status" value="2"/>
</dbReference>
<protein>
    <submittedName>
        <fullName evidence="8">PTS system transcriptional activator</fullName>
    </submittedName>
</protein>
<dbReference type="CDD" id="cd00009">
    <property type="entry name" value="AAA"/>
    <property type="match status" value="1"/>
</dbReference>
<reference evidence="8 9" key="1">
    <citation type="submission" date="2010-05" db="EMBL/GenBank/DDBJ databases">
        <title>Complete sequence of Thermoanaerobacter mathranii subsp. mathranii mathranii str. A3.</title>
        <authorList>
            <consortium name="US DOE Joint Genome Institute"/>
            <person name="Lucas S."/>
            <person name="Copeland A."/>
            <person name="Lapidus A."/>
            <person name="Cheng J.-F."/>
            <person name="Bruce D."/>
            <person name="Goodwin L."/>
            <person name="Pitluck S."/>
            <person name="Held B."/>
            <person name="Detter J.C."/>
            <person name="Han C."/>
            <person name="Tapia R."/>
            <person name="Land M."/>
            <person name="Hauser L."/>
            <person name="Kyrpides N."/>
            <person name="Mikhailova N."/>
            <person name="Zhou J."/>
            <person name="Hemme C."/>
            <person name="Woyke T."/>
        </authorList>
    </citation>
    <scope>NUCLEOTIDE SEQUENCE [LARGE SCALE GENOMIC DNA]</scope>
    <source>
        <strain evidence="8 9">A3</strain>
    </source>
</reference>
<dbReference type="InterPro" id="IPR002078">
    <property type="entry name" value="Sigma_54_int"/>
</dbReference>
<evidence type="ECO:0000256" key="2">
    <source>
        <dbReference type="ARBA" id="ARBA00022741"/>
    </source>
</evidence>
<dbReference type="InterPro" id="IPR036390">
    <property type="entry name" value="WH_DNA-bd_sf"/>
</dbReference>
<dbReference type="EMBL" id="CP002032">
    <property type="protein sequence ID" value="ADH60412.1"/>
    <property type="molecule type" value="Genomic_DNA"/>
</dbReference>
<evidence type="ECO:0000259" key="6">
    <source>
        <dbReference type="PROSITE" id="PS51096"/>
    </source>
</evidence>
<evidence type="ECO:0000259" key="5">
    <source>
        <dbReference type="PROSITE" id="PS50045"/>
    </source>
</evidence>
<dbReference type="PROSITE" id="PS00675">
    <property type="entry name" value="SIGMA54_INTERACT_1"/>
    <property type="match status" value="1"/>
</dbReference>
<dbReference type="InterPro" id="IPR027417">
    <property type="entry name" value="P-loop_NTPase"/>
</dbReference>
<proteinExistence type="predicted"/>
<feature type="domain" description="Sigma-54 factor interaction" evidence="5">
    <location>
        <begin position="77"/>
        <end position="311"/>
    </location>
</feature>
<dbReference type="InterPro" id="IPR025662">
    <property type="entry name" value="Sigma_54_int_dom_ATP-bd_1"/>
</dbReference>
<dbReference type="InterPro" id="IPR036662">
    <property type="entry name" value="PTS_EIIA_man-typ_sf"/>
</dbReference>
<dbReference type="InterPro" id="IPR011608">
    <property type="entry name" value="PRD"/>
</dbReference>
<keyword evidence="4" id="KW-0238">DNA-binding</keyword>
<keyword evidence="2" id="KW-0547">Nucleotide-binding</keyword>
<accession>A0ABM5LNW9</accession>
<dbReference type="Gene3D" id="3.40.50.510">
    <property type="entry name" value="Phosphotransferase system, mannose-type IIA component"/>
    <property type="match status" value="1"/>
</dbReference>
<dbReference type="PROSITE" id="PS51096">
    <property type="entry name" value="PTS_EIIA_TYPE_4"/>
    <property type="match status" value="1"/>
</dbReference>
<evidence type="ECO:0000256" key="1">
    <source>
        <dbReference type="ARBA" id="ARBA00022679"/>
    </source>
</evidence>